<keyword evidence="2" id="KW-1185">Reference proteome</keyword>
<dbReference type="Proteomes" id="UP000054928">
    <property type="component" value="Unassembled WGS sequence"/>
</dbReference>
<sequence>MIANSRLNAFASDPALDFPNLRQFPKTIVSRPYLARFYRSKLYCFCEMKARQAFSSSSIVPHPFVRSAELHHVFCLERTAEKAHTSFH</sequence>
<organism evidence="1 2">
    <name type="scientific">Plasmopara halstedii</name>
    <name type="common">Downy mildew of sunflower</name>
    <dbReference type="NCBI Taxonomy" id="4781"/>
    <lineage>
        <taxon>Eukaryota</taxon>
        <taxon>Sar</taxon>
        <taxon>Stramenopiles</taxon>
        <taxon>Oomycota</taxon>
        <taxon>Peronosporomycetes</taxon>
        <taxon>Peronosporales</taxon>
        <taxon>Peronosporaceae</taxon>
        <taxon>Plasmopara</taxon>
    </lineage>
</organism>
<evidence type="ECO:0000313" key="2">
    <source>
        <dbReference type="Proteomes" id="UP000054928"/>
    </source>
</evidence>
<accession>A0A0N7L7L0</accession>
<reference evidence="2" key="1">
    <citation type="submission" date="2014-09" db="EMBL/GenBank/DDBJ databases">
        <authorList>
            <person name="Sharma Rahul"/>
            <person name="Thines Marco"/>
        </authorList>
    </citation>
    <scope>NUCLEOTIDE SEQUENCE [LARGE SCALE GENOMIC DNA]</scope>
</reference>
<evidence type="ECO:0000313" key="1">
    <source>
        <dbReference type="EMBL" id="CEG47371.1"/>
    </source>
</evidence>
<dbReference type="EMBL" id="CCYD01002532">
    <property type="protein sequence ID" value="CEG47371.1"/>
    <property type="molecule type" value="Genomic_DNA"/>
</dbReference>
<protein>
    <submittedName>
        <fullName evidence="1">Uncharacterized protein</fullName>
    </submittedName>
</protein>
<dbReference type="GeneID" id="36399306"/>
<dbReference type="AlphaFoldDB" id="A0A0N7L7L0"/>
<proteinExistence type="predicted"/>
<dbReference type="RefSeq" id="XP_024583740.1">
    <property type="nucleotide sequence ID" value="XM_024718330.1"/>
</dbReference>
<name>A0A0N7L7L0_PLAHL</name>